<gene>
    <name evidence="1" type="ORF">ASPVEDRAFT_29655</name>
</gene>
<evidence type="ECO:0000313" key="2">
    <source>
        <dbReference type="Proteomes" id="UP000184073"/>
    </source>
</evidence>
<dbReference type="RefSeq" id="XP_040668887.1">
    <property type="nucleotide sequence ID" value="XM_040810258.1"/>
</dbReference>
<dbReference type="Gene3D" id="3.30.710.10">
    <property type="entry name" value="Potassium Channel Kv1.1, Chain A"/>
    <property type="match status" value="1"/>
</dbReference>
<dbReference type="STRING" id="1036611.A0A1L9PNY9"/>
<dbReference type="GeneID" id="63725769"/>
<name>A0A1L9PNY9_ASPVE</name>
<evidence type="ECO:0008006" key="3">
    <source>
        <dbReference type="Google" id="ProtNLM"/>
    </source>
</evidence>
<keyword evidence="2" id="KW-1185">Reference proteome</keyword>
<dbReference type="AlphaFoldDB" id="A0A1L9PNY9"/>
<protein>
    <recommendedName>
        <fullName evidence="3">BTB domain-containing protein</fullName>
    </recommendedName>
</protein>
<dbReference type="VEuPathDB" id="FungiDB:ASPVEDRAFT_29655"/>
<sequence length="251" mass="28512">MTPCNRVFLSKLLKFTVGTDCEEVFIHSNILKSHSTPWFNSDSGSVAGDDPIIIKNTDRHIFSFVCQYLYTGDYSITLPGDTPPPGLASGGQDKAEQADVLVLERSLFRDTETVEQYADYLVRRIQPRPSEGLQGSYNPIFDYTEILLTHARLQVFAAEYKLQELRDICLFKMLHLLHAFPICQDRIGDIVRLFDFALRAGTGRCENLIRMLCHYATQHIRLFLHNREFEILLQEQPTLGKLLLTTSGGGP</sequence>
<accession>A0A1L9PNY9</accession>
<reference evidence="2" key="1">
    <citation type="journal article" date="2017" name="Genome Biol.">
        <title>Comparative genomics reveals high biological diversity and specific adaptations in the industrially and medically important fungal genus Aspergillus.</title>
        <authorList>
            <person name="de Vries R.P."/>
            <person name="Riley R."/>
            <person name="Wiebenga A."/>
            <person name="Aguilar-Osorio G."/>
            <person name="Amillis S."/>
            <person name="Uchima C.A."/>
            <person name="Anderluh G."/>
            <person name="Asadollahi M."/>
            <person name="Askin M."/>
            <person name="Barry K."/>
            <person name="Battaglia E."/>
            <person name="Bayram O."/>
            <person name="Benocci T."/>
            <person name="Braus-Stromeyer S.A."/>
            <person name="Caldana C."/>
            <person name="Canovas D."/>
            <person name="Cerqueira G.C."/>
            <person name="Chen F."/>
            <person name="Chen W."/>
            <person name="Choi C."/>
            <person name="Clum A."/>
            <person name="Dos Santos R.A."/>
            <person name="Damasio A.R."/>
            <person name="Diallinas G."/>
            <person name="Emri T."/>
            <person name="Fekete E."/>
            <person name="Flipphi M."/>
            <person name="Freyberg S."/>
            <person name="Gallo A."/>
            <person name="Gournas C."/>
            <person name="Habgood R."/>
            <person name="Hainaut M."/>
            <person name="Harispe M.L."/>
            <person name="Henrissat B."/>
            <person name="Hilden K.S."/>
            <person name="Hope R."/>
            <person name="Hossain A."/>
            <person name="Karabika E."/>
            <person name="Karaffa L."/>
            <person name="Karanyi Z."/>
            <person name="Krasevec N."/>
            <person name="Kuo A."/>
            <person name="Kusch H."/>
            <person name="LaButti K."/>
            <person name="Lagendijk E.L."/>
            <person name="Lapidus A."/>
            <person name="Levasseur A."/>
            <person name="Lindquist E."/>
            <person name="Lipzen A."/>
            <person name="Logrieco A.F."/>
            <person name="MacCabe A."/>
            <person name="Maekelae M.R."/>
            <person name="Malavazi I."/>
            <person name="Melin P."/>
            <person name="Meyer V."/>
            <person name="Mielnichuk N."/>
            <person name="Miskei M."/>
            <person name="Molnar A.P."/>
            <person name="Mule G."/>
            <person name="Ngan C.Y."/>
            <person name="Orejas M."/>
            <person name="Orosz E."/>
            <person name="Ouedraogo J.P."/>
            <person name="Overkamp K.M."/>
            <person name="Park H.-S."/>
            <person name="Perrone G."/>
            <person name="Piumi F."/>
            <person name="Punt P.J."/>
            <person name="Ram A.F."/>
            <person name="Ramon A."/>
            <person name="Rauscher S."/>
            <person name="Record E."/>
            <person name="Riano-Pachon D.M."/>
            <person name="Robert V."/>
            <person name="Roehrig J."/>
            <person name="Ruller R."/>
            <person name="Salamov A."/>
            <person name="Salih N.S."/>
            <person name="Samson R.A."/>
            <person name="Sandor E."/>
            <person name="Sanguinetti M."/>
            <person name="Schuetze T."/>
            <person name="Sepcic K."/>
            <person name="Shelest E."/>
            <person name="Sherlock G."/>
            <person name="Sophianopoulou V."/>
            <person name="Squina F.M."/>
            <person name="Sun H."/>
            <person name="Susca A."/>
            <person name="Todd R.B."/>
            <person name="Tsang A."/>
            <person name="Unkles S.E."/>
            <person name="van de Wiele N."/>
            <person name="van Rossen-Uffink D."/>
            <person name="Oliveira J.V."/>
            <person name="Vesth T.C."/>
            <person name="Visser J."/>
            <person name="Yu J.-H."/>
            <person name="Zhou M."/>
            <person name="Andersen M.R."/>
            <person name="Archer D.B."/>
            <person name="Baker S.E."/>
            <person name="Benoit I."/>
            <person name="Brakhage A.A."/>
            <person name="Braus G.H."/>
            <person name="Fischer R."/>
            <person name="Frisvad J.C."/>
            <person name="Goldman G.H."/>
            <person name="Houbraken J."/>
            <person name="Oakley B."/>
            <person name="Pocsi I."/>
            <person name="Scazzocchio C."/>
            <person name="Seiboth B."/>
            <person name="vanKuyk P.A."/>
            <person name="Wortman J."/>
            <person name="Dyer P.S."/>
            <person name="Grigoriev I.V."/>
        </authorList>
    </citation>
    <scope>NUCLEOTIDE SEQUENCE [LARGE SCALE GENOMIC DNA]</scope>
    <source>
        <strain evidence="2">CBS 583.65</strain>
    </source>
</reference>
<organism evidence="1 2">
    <name type="scientific">Aspergillus versicolor CBS 583.65</name>
    <dbReference type="NCBI Taxonomy" id="1036611"/>
    <lineage>
        <taxon>Eukaryota</taxon>
        <taxon>Fungi</taxon>
        <taxon>Dikarya</taxon>
        <taxon>Ascomycota</taxon>
        <taxon>Pezizomycotina</taxon>
        <taxon>Eurotiomycetes</taxon>
        <taxon>Eurotiomycetidae</taxon>
        <taxon>Eurotiales</taxon>
        <taxon>Aspergillaceae</taxon>
        <taxon>Aspergillus</taxon>
        <taxon>Aspergillus subgen. Nidulantes</taxon>
    </lineage>
</organism>
<dbReference type="OrthoDB" id="9997739at2759"/>
<dbReference type="InterPro" id="IPR011333">
    <property type="entry name" value="SKP1/BTB/POZ_sf"/>
</dbReference>
<proteinExistence type="predicted"/>
<dbReference type="Proteomes" id="UP000184073">
    <property type="component" value="Unassembled WGS sequence"/>
</dbReference>
<dbReference type="CDD" id="cd18186">
    <property type="entry name" value="BTB_POZ_ZBTB_KLHL-like"/>
    <property type="match status" value="1"/>
</dbReference>
<dbReference type="EMBL" id="KV878130">
    <property type="protein sequence ID" value="OJJ03125.1"/>
    <property type="molecule type" value="Genomic_DNA"/>
</dbReference>
<evidence type="ECO:0000313" key="1">
    <source>
        <dbReference type="EMBL" id="OJJ03125.1"/>
    </source>
</evidence>